<feature type="domain" description="HTH myb-type" evidence="8">
    <location>
        <begin position="45"/>
        <end position="97"/>
    </location>
</feature>
<dbReference type="InterPro" id="IPR001005">
    <property type="entry name" value="SANT/Myb"/>
</dbReference>
<dbReference type="Pfam" id="PF00249">
    <property type="entry name" value="Myb_DNA-binding"/>
    <property type="match status" value="2"/>
</dbReference>
<dbReference type="PROSITE" id="PS51294">
    <property type="entry name" value="HTH_MYB"/>
    <property type="match status" value="2"/>
</dbReference>
<evidence type="ECO:0000256" key="2">
    <source>
        <dbReference type="ARBA" id="ARBA00022737"/>
    </source>
</evidence>
<dbReference type="AlphaFoldDB" id="A0AAV8S0Q4"/>
<dbReference type="EMBL" id="JAQQAF010000001">
    <property type="protein sequence ID" value="KAJ8512963.1"/>
    <property type="molecule type" value="Genomic_DNA"/>
</dbReference>
<evidence type="ECO:0000256" key="1">
    <source>
        <dbReference type="ARBA" id="ARBA00004123"/>
    </source>
</evidence>
<evidence type="ECO:0000256" key="5">
    <source>
        <dbReference type="ARBA" id="ARBA00023163"/>
    </source>
</evidence>
<evidence type="ECO:0000259" key="8">
    <source>
        <dbReference type="PROSITE" id="PS51294"/>
    </source>
</evidence>
<dbReference type="InterPro" id="IPR009057">
    <property type="entry name" value="Homeodomain-like_sf"/>
</dbReference>
<dbReference type="PROSITE" id="PS50090">
    <property type="entry name" value="MYB_LIKE"/>
    <property type="match status" value="2"/>
</dbReference>
<protein>
    <submittedName>
        <fullName evidence="9">Uncharacterized protein</fullName>
    </submittedName>
</protein>
<keyword evidence="6" id="KW-0539">Nucleus</keyword>
<feature type="domain" description="Myb-like" evidence="7">
    <location>
        <begin position="49"/>
        <end position="97"/>
    </location>
</feature>
<proteinExistence type="predicted"/>
<reference evidence="9 10" key="1">
    <citation type="submission" date="2022-12" db="EMBL/GenBank/DDBJ databases">
        <title>Chromosome-scale assembly of the Ensete ventricosum genome.</title>
        <authorList>
            <person name="Dussert Y."/>
            <person name="Stocks J."/>
            <person name="Wendawek A."/>
            <person name="Woldeyes F."/>
            <person name="Nichols R.A."/>
            <person name="Borrell J.S."/>
        </authorList>
    </citation>
    <scope>NUCLEOTIDE SEQUENCE [LARGE SCALE GENOMIC DNA]</scope>
    <source>
        <strain evidence="10">cv. Maze</strain>
        <tissue evidence="9">Seeds</tissue>
    </source>
</reference>
<sequence>MELLVSIYGGRCRVVRDVGRKERMEMAKKTEIEGKMNKKKKKSGMMAWKRGAWSAEEDRKLVECVTAHGDKKWRTLAAKAGLYRCGKSCRLRWLNYLRPGIKRGNISEEEEDLIIRLHNLLGNRWALIAGRLPGRTDNEIKNHWNTHLSKRSLTIQDLNVKMNQKLESFSGVASPSPALASDGLPVMHLTADGSELDVGQAFDFTLNWNATVNEFEAEGYGFADHEELFRGASLVDAHRHHLPVELNELSEFIDCEECYFVS</sequence>
<name>A0AAV8S0Q4_ENSVE</name>
<comment type="subcellular location">
    <subcellularLocation>
        <location evidence="1">Nucleus</location>
    </subcellularLocation>
</comment>
<dbReference type="GO" id="GO:0006355">
    <property type="term" value="P:regulation of DNA-templated transcription"/>
    <property type="evidence" value="ECO:0007669"/>
    <property type="project" value="TreeGrafter"/>
</dbReference>
<comment type="caution">
    <text evidence="9">The sequence shown here is derived from an EMBL/GenBank/DDBJ whole genome shotgun (WGS) entry which is preliminary data.</text>
</comment>
<keyword evidence="3" id="KW-0805">Transcription regulation</keyword>
<dbReference type="InterPro" id="IPR015495">
    <property type="entry name" value="Myb_TF_plants"/>
</dbReference>
<evidence type="ECO:0000313" key="10">
    <source>
        <dbReference type="Proteomes" id="UP001222027"/>
    </source>
</evidence>
<dbReference type="Gene3D" id="1.10.10.60">
    <property type="entry name" value="Homeodomain-like"/>
    <property type="match status" value="2"/>
</dbReference>
<dbReference type="SMART" id="SM00717">
    <property type="entry name" value="SANT"/>
    <property type="match status" value="2"/>
</dbReference>
<accession>A0AAV8S0Q4</accession>
<dbReference type="SUPFAM" id="SSF46689">
    <property type="entry name" value="Homeodomain-like"/>
    <property type="match status" value="1"/>
</dbReference>
<dbReference type="GO" id="GO:0000976">
    <property type="term" value="F:transcription cis-regulatory region binding"/>
    <property type="evidence" value="ECO:0007669"/>
    <property type="project" value="TreeGrafter"/>
</dbReference>
<evidence type="ECO:0000256" key="6">
    <source>
        <dbReference type="ARBA" id="ARBA00023242"/>
    </source>
</evidence>
<organism evidence="9 10">
    <name type="scientific">Ensete ventricosum</name>
    <name type="common">Abyssinian banana</name>
    <name type="synonym">Musa ensete</name>
    <dbReference type="NCBI Taxonomy" id="4639"/>
    <lineage>
        <taxon>Eukaryota</taxon>
        <taxon>Viridiplantae</taxon>
        <taxon>Streptophyta</taxon>
        <taxon>Embryophyta</taxon>
        <taxon>Tracheophyta</taxon>
        <taxon>Spermatophyta</taxon>
        <taxon>Magnoliopsida</taxon>
        <taxon>Liliopsida</taxon>
        <taxon>Zingiberales</taxon>
        <taxon>Musaceae</taxon>
        <taxon>Ensete</taxon>
    </lineage>
</organism>
<keyword evidence="10" id="KW-1185">Reference proteome</keyword>
<gene>
    <name evidence="9" type="ORF">OPV22_003397</name>
</gene>
<dbReference type="Proteomes" id="UP001222027">
    <property type="component" value="Unassembled WGS sequence"/>
</dbReference>
<keyword evidence="4" id="KW-0238">DNA-binding</keyword>
<feature type="domain" description="HTH myb-type" evidence="8">
    <location>
        <begin position="98"/>
        <end position="152"/>
    </location>
</feature>
<evidence type="ECO:0000256" key="4">
    <source>
        <dbReference type="ARBA" id="ARBA00023125"/>
    </source>
</evidence>
<evidence type="ECO:0000259" key="7">
    <source>
        <dbReference type="PROSITE" id="PS50090"/>
    </source>
</evidence>
<dbReference type="GO" id="GO:0030154">
    <property type="term" value="P:cell differentiation"/>
    <property type="evidence" value="ECO:0007669"/>
    <property type="project" value="TreeGrafter"/>
</dbReference>
<dbReference type="CDD" id="cd00167">
    <property type="entry name" value="SANT"/>
    <property type="match status" value="2"/>
</dbReference>
<dbReference type="FunFam" id="1.10.10.60:FF:000001">
    <property type="entry name" value="MYB-related transcription factor"/>
    <property type="match status" value="1"/>
</dbReference>
<evidence type="ECO:0000313" key="9">
    <source>
        <dbReference type="EMBL" id="KAJ8512963.1"/>
    </source>
</evidence>
<dbReference type="InterPro" id="IPR017930">
    <property type="entry name" value="Myb_dom"/>
</dbReference>
<dbReference type="PANTHER" id="PTHR47998:SF91">
    <property type="entry name" value="MYB-RELATED PROTEIN 308-LIKE"/>
    <property type="match status" value="1"/>
</dbReference>
<keyword evidence="5" id="KW-0804">Transcription</keyword>
<keyword evidence="2" id="KW-0677">Repeat</keyword>
<feature type="domain" description="Myb-like" evidence="7">
    <location>
        <begin position="98"/>
        <end position="148"/>
    </location>
</feature>
<dbReference type="GO" id="GO:0005634">
    <property type="term" value="C:nucleus"/>
    <property type="evidence" value="ECO:0007669"/>
    <property type="project" value="UniProtKB-SubCell"/>
</dbReference>
<dbReference type="PANTHER" id="PTHR47998">
    <property type="entry name" value="TRANSCRIPTION FACTOR MYB51-LIKE ISOFORM X1"/>
    <property type="match status" value="1"/>
</dbReference>
<evidence type="ECO:0000256" key="3">
    <source>
        <dbReference type="ARBA" id="ARBA00023015"/>
    </source>
</evidence>